<evidence type="ECO:0000313" key="2">
    <source>
        <dbReference type="EMBL" id="KOG49346.1"/>
    </source>
</evidence>
<protein>
    <recommendedName>
        <fullName evidence="4">MFS transporter</fullName>
    </recommendedName>
</protein>
<evidence type="ECO:0000313" key="3">
    <source>
        <dbReference type="Proteomes" id="UP000037020"/>
    </source>
</evidence>
<keyword evidence="1" id="KW-0812">Transmembrane</keyword>
<sequence length="69" mass="6975">MLASGVGGGHYSLGGFTDASRPAWWIITGCGTAVLLLGAVTTGRWAKGTARHAAVLFEESPGPRTSASS</sequence>
<dbReference type="EMBL" id="LGUT01004444">
    <property type="protein sequence ID" value="KOG49346.1"/>
    <property type="molecule type" value="Genomic_DNA"/>
</dbReference>
<keyword evidence="3" id="KW-1185">Reference proteome</keyword>
<keyword evidence="1" id="KW-0472">Membrane</keyword>
<proteinExistence type="predicted"/>
<evidence type="ECO:0000256" key="1">
    <source>
        <dbReference type="SAM" id="Phobius"/>
    </source>
</evidence>
<accession>A0ABR5IS15</accession>
<comment type="caution">
    <text evidence="2">The sequence shown here is derived from an EMBL/GenBank/DDBJ whole genome shotgun (WGS) entry which is preliminary data.</text>
</comment>
<gene>
    <name evidence="2" type="ORF">ADK38_45000</name>
</gene>
<name>A0ABR5IS15_9ACTN</name>
<evidence type="ECO:0008006" key="4">
    <source>
        <dbReference type="Google" id="ProtNLM"/>
    </source>
</evidence>
<keyword evidence="1" id="KW-1133">Transmembrane helix</keyword>
<feature type="transmembrane region" description="Helical" evidence="1">
    <location>
        <begin position="23"/>
        <end position="42"/>
    </location>
</feature>
<organism evidence="2 3">
    <name type="scientific">Streptomyces varsoviensis</name>
    <dbReference type="NCBI Taxonomy" id="67373"/>
    <lineage>
        <taxon>Bacteria</taxon>
        <taxon>Bacillati</taxon>
        <taxon>Actinomycetota</taxon>
        <taxon>Actinomycetes</taxon>
        <taxon>Kitasatosporales</taxon>
        <taxon>Streptomycetaceae</taxon>
        <taxon>Streptomyces</taxon>
    </lineage>
</organism>
<reference evidence="2 3" key="1">
    <citation type="submission" date="2015-07" db="EMBL/GenBank/DDBJ databases">
        <authorList>
            <person name="Ju K.-S."/>
            <person name="Doroghazi J.R."/>
            <person name="Metcalf W.W."/>
        </authorList>
    </citation>
    <scope>NUCLEOTIDE SEQUENCE [LARGE SCALE GENOMIC DNA]</scope>
    <source>
        <strain evidence="2 3">NRRL B-3589</strain>
    </source>
</reference>
<dbReference type="Proteomes" id="UP000037020">
    <property type="component" value="Unassembled WGS sequence"/>
</dbReference>